<gene>
    <name evidence="1" type="ORF">O6H91_02G031200</name>
</gene>
<keyword evidence="2" id="KW-1185">Reference proteome</keyword>
<proteinExistence type="predicted"/>
<evidence type="ECO:0000313" key="1">
    <source>
        <dbReference type="EMBL" id="KAJ7564733.1"/>
    </source>
</evidence>
<accession>A0ACC2EDR3</accession>
<organism evidence="1 2">
    <name type="scientific">Diphasiastrum complanatum</name>
    <name type="common">Issler's clubmoss</name>
    <name type="synonym">Lycopodium complanatum</name>
    <dbReference type="NCBI Taxonomy" id="34168"/>
    <lineage>
        <taxon>Eukaryota</taxon>
        <taxon>Viridiplantae</taxon>
        <taxon>Streptophyta</taxon>
        <taxon>Embryophyta</taxon>
        <taxon>Tracheophyta</taxon>
        <taxon>Lycopodiopsida</taxon>
        <taxon>Lycopodiales</taxon>
        <taxon>Lycopodiaceae</taxon>
        <taxon>Lycopodioideae</taxon>
        <taxon>Diphasiastrum</taxon>
    </lineage>
</organism>
<protein>
    <submittedName>
        <fullName evidence="1">Uncharacterized protein</fullName>
    </submittedName>
</protein>
<sequence length="460" mass="48782">MAFRTALLRVIQNANRKTDRCSLSSSQWRLAGQMSLKPPALHSFSFSYASDASAQKFLDGKVDDLDASASLQISRSVSFEELEPEVCGANCTVVTELEALSVIASAEQKFIPPVLAEAGSNEHKPELAEDGTPSVTDTAIVQIGEEGNNPNNVLENADPSTSGLSASAKPRVMSLPEDIIPEALPLEDGKAPQKQKKEKQKKLFLFEHSGLEIPLPVLAPQESKKRKDAVALADAIREIKASFRRAKFDQTVEAHVRLGIDPRRGDQMVRGAATLPHGTGKIVKVAVFAEGAAAEEAKAAGADVVGADNLVAEIFQSGGKLNFDKCIATPALMPKLGKVARILGPRGLMPNPKVGTVTNNVGEAVKAAKCGRVDFKADKTGIVHAGLGKVSFTEEALKDNIAAFAGALLAAKPVGLKKSSRYAGYFNSFTLSSTMGPGIPVTIQSLALAADNFIKVMEMR</sequence>
<comment type="caution">
    <text evidence="1">The sequence shown here is derived from an EMBL/GenBank/DDBJ whole genome shotgun (WGS) entry which is preliminary data.</text>
</comment>
<dbReference type="EMBL" id="CM055093">
    <property type="protein sequence ID" value="KAJ7564733.1"/>
    <property type="molecule type" value="Genomic_DNA"/>
</dbReference>
<reference evidence="2" key="1">
    <citation type="journal article" date="2024" name="Proc. Natl. Acad. Sci. U.S.A.">
        <title>Extraordinary preservation of gene collinearity over three hundred million years revealed in homosporous lycophytes.</title>
        <authorList>
            <person name="Li C."/>
            <person name="Wickell D."/>
            <person name="Kuo L.Y."/>
            <person name="Chen X."/>
            <person name="Nie B."/>
            <person name="Liao X."/>
            <person name="Peng D."/>
            <person name="Ji J."/>
            <person name="Jenkins J."/>
            <person name="Williams M."/>
            <person name="Shu S."/>
            <person name="Plott C."/>
            <person name="Barry K."/>
            <person name="Rajasekar S."/>
            <person name="Grimwood J."/>
            <person name="Han X."/>
            <person name="Sun S."/>
            <person name="Hou Z."/>
            <person name="He W."/>
            <person name="Dai G."/>
            <person name="Sun C."/>
            <person name="Schmutz J."/>
            <person name="Leebens-Mack J.H."/>
            <person name="Li F.W."/>
            <person name="Wang L."/>
        </authorList>
    </citation>
    <scope>NUCLEOTIDE SEQUENCE [LARGE SCALE GENOMIC DNA]</scope>
    <source>
        <strain evidence="2">cv. PW_Plant_1</strain>
    </source>
</reference>
<dbReference type="Proteomes" id="UP001162992">
    <property type="component" value="Chromosome 2"/>
</dbReference>
<evidence type="ECO:0000313" key="2">
    <source>
        <dbReference type="Proteomes" id="UP001162992"/>
    </source>
</evidence>
<name>A0ACC2EDR3_DIPCM</name>